<protein>
    <submittedName>
        <fullName evidence="3">Uncharacterized protein LOC104230709 isoform X1</fullName>
    </submittedName>
</protein>
<evidence type="ECO:0000313" key="2">
    <source>
        <dbReference type="Proteomes" id="UP000189701"/>
    </source>
</evidence>
<proteinExistence type="predicted"/>
<reference evidence="2" key="1">
    <citation type="journal article" date="2013" name="Genome Biol.">
        <title>Reference genomes and transcriptomes of Nicotiana sylvestris and Nicotiana tomentosiformis.</title>
        <authorList>
            <person name="Sierro N."/>
            <person name="Battey J.N."/>
            <person name="Ouadi S."/>
            <person name="Bovet L."/>
            <person name="Goepfert S."/>
            <person name="Bakaher N."/>
            <person name="Peitsch M.C."/>
            <person name="Ivanov N.V."/>
        </authorList>
    </citation>
    <scope>NUCLEOTIDE SEQUENCE [LARGE SCALE GENOMIC DNA]</scope>
</reference>
<organism evidence="2 3">
    <name type="scientific">Nicotiana sylvestris</name>
    <name type="common">Wood tobacco</name>
    <name type="synonym">South American tobacco</name>
    <dbReference type="NCBI Taxonomy" id="4096"/>
    <lineage>
        <taxon>Eukaryota</taxon>
        <taxon>Viridiplantae</taxon>
        <taxon>Streptophyta</taxon>
        <taxon>Embryophyta</taxon>
        <taxon>Tracheophyta</taxon>
        <taxon>Spermatophyta</taxon>
        <taxon>Magnoliopsida</taxon>
        <taxon>eudicotyledons</taxon>
        <taxon>Gunneridae</taxon>
        <taxon>Pentapetalae</taxon>
        <taxon>asterids</taxon>
        <taxon>lamiids</taxon>
        <taxon>Solanales</taxon>
        <taxon>Solanaceae</taxon>
        <taxon>Nicotianoideae</taxon>
        <taxon>Nicotianeae</taxon>
        <taxon>Nicotiana</taxon>
    </lineage>
</organism>
<name>A0A1U7X4S7_NICSY</name>
<evidence type="ECO:0000256" key="1">
    <source>
        <dbReference type="SAM" id="MobiDB-lite"/>
    </source>
</evidence>
<sequence>MSDSTSHKRVTRGIPTKVLNFDGPSSSLQIIQAELEFAGVSTITASERRTKLHNDKLKEAQVEKSSKETTLPVAEKRKKPMDDASCVKGKEVDAKKSSDTRDKKGTISSRRAQFPLSNSRKFSGVSIFASQFAKKHMMEKASLLRAWI</sequence>
<feature type="compositionally biased region" description="Basic and acidic residues" evidence="1">
    <location>
        <begin position="88"/>
        <end position="105"/>
    </location>
</feature>
<dbReference type="RefSeq" id="XP_009781879.1">
    <property type="nucleotide sequence ID" value="XM_009783577.1"/>
</dbReference>
<feature type="compositionally biased region" description="Basic and acidic residues" evidence="1">
    <location>
        <begin position="54"/>
        <end position="67"/>
    </location>
</feature>
<dbReference type="Proteomes" id="UP000189701">
    <property type="component" value="Unplaced"/>
</dbReference>
<evidence type="ECO:0000313" key="3">
    <source>
        <dbReference type="RefSeq" id="XP_009781879.1"/>
    </source>
</evidence>
<dbReference type="OrthoDB" id="10335423at2759"/>
<accession>A0A1U7X4S7</accession>
<gene>
    <name evidence="3" type="primary">LOC104230709</name>
</gene>
<feature type="region of interest" description="Disordered" evidence="1">
    <location>
        <begin position="54"/>
        <end position="113"/>
    </location>
</feature>
<dbReference type="AlphaFoldDB" id="A0A1U7X4S7"/>
<reference evidence="3" key="2">
    <citation type="submission" date="2025-08" db="UniProtKB">
        <authorList>
            <consortium name="RefSeq"/>
        </authorList>
    </citation>
    <scope>IDENTIFICATION</scope>
    <source>
        <tissue evidence="3">Leaf</tissue>
    </source>
</reference>
<keyword evidence="2" id="KW-1185">Reference proteome</keyword>